<dbReference type="EC" id="2.5.1.15" evidence="4"/>
<dbReference type="AlphaFoldDB" id="A0A1S1YZ96"/>
<keyword evidence="11" id="KW-1185">Reference proteome</keyword>
<gene>
    <name evidence="10" type="ORF">NH26_08120</name>
</gene>
<dbReference type="InterPro" id="IPR045031">
    <property type="entry name" value="DHP_synth-like"/>
</dbReference>
<feature type="domain" description="Pterin-binding" evidence="9">
    <location>
        <begin position="21"/>
        <end position="274"/>
    </location>
</feature>
<dbReference type="GO" id="GO:0046656">
    <property type="term" value="P:folic acid biosynthetic process"/>
    <property type="evidence" value="ECO:0007669"/>
    <property type="project" value="UniProtKB-KW"/>
</dbReference>
<dbReference type="Pfam" id="PF00809">
    <property type="entry name" value="Pterin_bind"/>
    <property type="match status" value="1"/>
</dbReference>
<dbReference type="InterPro" id="IPR006390">
    <property type="entry name" value="DHP_synth_dom"/>
</dbReference>
<dbReference type="GO" id="GO:0005829">
    <property type="term" value="C:cytosol"/>
    <property type="evidence" value="ECO:0007669"/>
    <property type="project" value="TreeGrafter"/>
</dbReference>
<keyword evidence="7" id="KW-0460">Magnesium</keyword>
<dbReference type="PANTHER" id="PTHR20941:SF1">
    <property type="entry name" value="FOLIC ACID SYNTHESIS PROTEIN FOL1"/>
    <property type="match status" value="1"/>
</dbReference>
<evidence type="ECO:0000256" key="6">
    <source>
        <dbReference type="ARBA" id="ARBA00022723"/>
    </source>
</evidence>
<keyword evidence="8" id="KW-0289">Folate biosynthesis</keyword>
<dbReference type="RefSeq" id="WP_044224937.1">
    <property type="nucleotide sequence ID" value="NZ_JRYR02000001.1"/>
</dbReference>
<evidence type="ECO:0000259" key="9">
    <source>
        <dbReference type="PROSITE" id="PS50972"/>
    </source>
</evidence>
<dbReference type="PANTHER" id="PTHR20941">
    <property type="entry name" value="FOLATE SYNTHESIS PROTEINS"/>
    <property type="match status" value="1"/>
</dbReference>
<dbReference type="InterPro" id="IPR011005">
    <property type="entry name" value="Dihydropteroate_synth-like_sf"/>
</dbReference>
<dbReference type="STRING" id="915059.NH26_08120"/>
<proteinExistence type="predicted"/>
<dbReference type="EMBL" id="JRYR02000001">
    <property type="protein sequence ID" value="OHX66320.1"/>
    <property type="molecule type" value="Genomic_DNA"/>
</dbReference>
<dbReference type="InterPro" id="IPR000489">
    <property type="entry name" value="Pterin-binding_dom"/>
</dbReference>
<evidence type="ECO:0000256" key="5">
    <source>
        <dbReference type="ARBA" id="ARBA00022679"/>
    </source>
</evidence>
<dbReference type="CDD" id="cd00739">
    <property type="entry name" value="DHPS"/>
    <property type="match status" value="1"/>
</dbReference>
<organism evidence="10 11">
    <name type="scientific">Flammeovirga pacifica</name>
    <dbReference type="NCBI Taxonomy" id="915059"/>
    <lineage>
        <taxon>Bacteria</taxon>
        <taxon>Pseudomonadati</taxon>
        <taxon>Bacteroidota</taxon>
        <taxon>Cytophagia</taxon>
        <taxon>Cytophagales</taxon>
        <taxon>Flammeovirgaceae</taxon>
        <taxon>Flammeovirga</taxon>
    </lineage>
</organism>
<comment type="caution">
    <text evidence="10">The sequence shown here is derived from an EMBL/GenBank/DDBJ whole genome shotgun (WGS) entry which is preliminary data.</text>
</comment>
<evidence type="ECO:0000256" key="3">
    <source>
        <dbReference type="ARBA" id="ARBA00004763"/>
    </source>
</evidence>
<keyword evidence="6" id="KW-0479">Metal-binding</keyword>
<accession>A0A1S1YZ96</accession>
<name>A0A1S1YZ96_FLAPC</name>
<dbReference type="NCBIfam" id="TIGR01496">
    <property type="entry name" value="DHPS"/>
    <property type="match status" value="1"/>
</dbReference>
<dbReference type="Gene3D" id="3.20.20.20">
    <property type="entry name" value="Dihydropteroate synthase-like"/>
    <property type="match status" value="1"/>
</dbReference>
<evidence type="ECO:0000256" key="7">
    <source>
        <dbReference type="ARBA" id="ARBA00022842"/>
    </source>
</evidence>
<dbReference type="GO" id="GO:0004156">
    <property type="term" value="F:dihydropteroate synthase activity"/>
    <property type="evidence" value="ECO:0007669"/>
    <property type="project" value="UniProtKB-EC"/>
</dbReference>
<dbReference type="PROSITE" id="PS00793">
    <property type="entry name" value="DHPS_2"/>
    <property type="match status" value="1"/>
</dbReference>
<sequence>MRKSNNLSIKIKGKLVEFNEPLVMGIINTTPDSFYNQSRKIYVDDALFQAKKMLKEGAKILDIGGYSSRPGADHVSIKEELERVLPVIEEISSKYPDAILSIDTFRSEVAEKSIDAGAAIINDISGGSLDENMYNKVGQLAVPYIMMHMRGTPQTMQTLTDYPNGVTHGVMHYFSDKKNEFLNAGGLDLIIDPGFGFAKTLDQNYELLRELEMLHEFNLPILVGVSRKSMITKKLKINSEEALNGTSIINTIALQKGAQILRVHDVKEAVECVKLTQETLLF</sequence>
<comment type="pathway">
    <text evidence="3">Cofactor biosynthesis; tetrahydrofolate biosynthesis; 7,8-dihydrofolate from 2-amino-4-hydroxy-6-hydroxymethyl-7,8-dihydropteridine diphosphate and 4-aminobenzoate: step 1/2.</text>
</comment>
<dbReference type="SUPFAM" id="SSF51717">
    <property type="entry name" value="Dihydropteroate synthetase-like"/>
    <property type="match status" value="1"/>
</dbReference>
<evidence type="ECO:0000256" key="1">
    <source>
        <dbReference type="ARBA" id="ARBA00000012"/>
    </source>
</evidence>
<evidence type="ECO:0000313" key="11">
    <source>
        <dbReference type="Proteomes" id="UP000179797"/>
    </source>
</evidence>
<comment type="catalytic activity">
    <reaction evidence="1">
        <text>(7,8-dihydropterin-6-yl)methyl diphosphate + 4-aminobenzoate = 7,8-dihydropteroate + diphosphate</text>
        <dbReference type="Rhea" id="RHEA:19949"/>
        <dbReference type="ChEBI" id="CHEBI:17836"/>
        <dbReference type="ChEBI" id="CHEBI:17839"/>
        <dbReference type="ChEBI" id="CHEBI:33019"/>
        <dbReference type="ChEBI" id="CHEBI:72950"/>
        <dbReference type="EC" id="2.5.1.15"/>
    </reaction>
</comment>
<reference evidence="10 11" key="1">
    <citation type="journal article" date="2012" name="Int. J. Syst. Evol. Microbiol.">
        <title>Flammeovirga pacifica sp. nov., isolated from deep-sea sediment.</title>
        <authorList>
            <person name="Xu H."/>
            <person name="Fu Y."/>
            <person name="Yang N."/>
            <person name="Ding Z."/>
            <person name="Lai Q."/>
            <person name="Zeng R."/>
        </authorList>
    </citation>
    <scope>NUCLEOTIDE SEQUENCE [LARGE SCALE GENOMIC DNA]</scope>
    <source>
        <strain evidence="11">DSM 24597 / LMG 26175 / WPAGA1</strain>
    </source>
</reference>
<dbReference type="GO" id="GO:0046654">
    <property type="term" value="P:tetrahydrofolate biosynthetic process"/>
    <property type="evidence" value="ECO:0007669"/>
    <property type="project" value="TreeGrafter"/>
</dbReference>
<protein>
    <recommendedName>
        <fullName evidence="4">dihydropteroate synthase</fullName>
        <ecNumber evidence="4">2.5.1.15</ecNumber>
    </recommendedName>
</protein>
<evidence type="ECO:0000313" key="10">
    <source>
        <dbReference type="EMBL" id="OHX66320.1"/>
    </source>
</evidence>
<evidence type="ECO:0000256" key="8">
    <source>
        <dbReference type="ARBA" id="ARBA00022909"/>
    </source>
</evidence>
<dbReference type="GO" id="GO:0046872">
    <property type="term" value="F:metal ion binding"/>
    <property type="evidence" value="ECO:0007669"/>
    <property type="project" value="UniProtKB-KW"/>
</dbReference>
<dbReference type="OrthoDB" id="9811744at2"/>
<evidence type="ECO:0000256" key="2">
    <source>
        <dbReference type="ARBA" id="ARBA00001946"/>
    </source>
</evidence>
<keyword evidence="5" id="KW-0808">Transferase</keyword>
<evidence type="ECO:0000256" key="4">
    <source>
        <dbReference type="ARBA" id="ARBA00012458"/>
    </source>
</evidence>
<dbReference type="PROSITE" id="PS50972">
    <property type="entry name" value="PTERIN_BINDING"/>
    <property type="match status" value="1"/>
</dbReference>
<comment type="cofactor">
    <cofactor evidence="2">
        <name>Mg(2+)</name>
        <dbReference type="ChEBI" id="CHEBI:18420"/>
    </cofactor>
</comment>
<dbReference type="Proteomes" id="UP000179797">
    <property type="component" value="Unassembled WGS sequence"/>
</dbReference>